<comment type="caution">
    <text evidence="4">The sequence shown here is derived from an EMBL/GenBank/DDBJ whole genome shotgun (WGS) entry which is preliminary data.</text>
</comment>
<dbReference type="PROSITE" id="PS51257">
    <property type="entry name" value="PROKAR_LIPOPROTEIN"/>
    <property type="match status" value="1"/>
</dbReference>
<feature type="domain" description="Bacterial sugar transferase" evidence="3">
    <location>
        <begin position="6"/>
        <end position="179"/>
    </location>
</feature>
<keyword evidence="2" id="KW-1133">Transmembrane helix</keyword>
<evidence type="ECO:0000313" key="4">
    <source>
        <dbReference type="EMBL" id="TDR52892.1"/>
    </source>
</evidence>
<dbReference type="PANTHER" id="PTHR30576">
    <property type="entry name" value="COLANIC BIOSYNTHESIS UDP-GLUCOSE LIPID CARRIER TRANSFERASE"/>
    <property type="match status" value="1"/>
</dbReference>
<proteinExistence type="inferred from homology"/>
<dbReference type="AlphaFoldDB" id="A0A4R6ZKW2"/>
<keyword evidence="2" id="KW-0812">Transmembrane</keyword>
<protein>
    <submittedName>
        <fullName evidence="4">Undecaprenyl phosphate N,N'-diacetylbacillosamine 1-phosphate transferase/sugar transferase EpsL</fullName>
    </submittedName>
</protein>
<keyword evidence="4" id="KW-0808">Transferase</keyword>
<keyword evidence="5" id="KW-1185">Reference proteome</keyword>
<dbReference type="Pfam" id="PF02397">
    <property type="entry name" value="Bac_transf"/>
    <property type="match status" value="1"/>
</dbReference>
<dbReference type="STRING" id="1265846.PROCOU_02894"/>
<evidence type="ECO:0000259" key="3">
    <source>
        <dbReference type="Pfam" id="PF02397"/>
    </source>
</evidence>
<name>A0A4R6ZKW2_9LIST</name>
<evidence type="ECO:0000256" key="2">
    <source>
        <dbReference type="SAM" id="Phobius"/>
    </source>
</evidence>
<evidence type="ECO:0000313" key="5">
    <source>
        <dbReference type="Proteomes" id="UP000295558"/>
    </source>
</evidence>
<evidence type="ECO:0000256" key="1">
    <source>
        <dbReference type="ARBA" id="ARBA00006464"/>
    </source>
</evidence>
<gene>
    <name evidence="4" type="ORF">DFP96_10698</name>
</gene>
<dbReference type="RefSeq" id="WP_036069459.1">
    <property type="nucleotide sequence ID" value="NZ_JAARQJ010000009.1"/>
</dbReference>
<sequence>MYLKTRRLFDIIIAFSVLLVLLIPMFIVACLSKFFIGNALFKQARVGKDERIFVIYKFATMKDLRDETGNVLPDEERMSRFGVFLRKSSLDELPQFFNILKGDMSLVGPRPLLVSYLDLYTTEQKKRHIILPGLTGWAQVNGRNAISWEEKFRLDIYYVENISFWMDVRIICKTIQRVLFREGVSKQGYATTSVFEKMTKN</sequence>
<organism evidence="4 5">
    <name type="scientific">Listeria rocourtiae</name>
    <dbReference type="NCBI Taxonomy" id="647910"/>
    <lineage>
        <taxon>Bacteria</taxon>
        <taxon>Bacillati</taxon>
        <taxon>Bacillota</taxon>
        <taxon>Bacilli</taxon>
        <taxon>Bacillales</taxon>
        <taxon>Listeriaceae</taxon>
        <taxon>Listeria</taxon>
    </lineage>
</organism>
<dbReference type="Proteomes" id="UP000295558">
    <property type="component" value="Unassembled WGS sequence"/>
</dbReference>
<keyword evidence="2" id="KW-0472">Membrane</keyword>
<reference evidence="4 5" key="1">
    <citation type="submission" date="2019-03" db="EMBL/GenBank/DDBJ databases">
        <title>Genomic Encyclopedia of Type Strains, Phase III (KMG-III): the genomes of soil and plant-associated and newly described type strains.</title>
        <authorList>
            <person name="Whitman W."/>
        </authorList>
    </citation>
    <scope>NUCLEOTIDE SEQUENCE [LARGE SCALE GENOMIC DNA]</scope>
    <source>
        <strain evidence="4 5">CECT 7972</strain>
    </source>
</reference>
<dbReference type="GO" id="GO:0016780">
    <property type="term" value="F:phosphotransferase activity, for other substituted phosphate groups"/>
    <property type="evidence" value="ECO:0007669"/>
    <property type="project" value="TreeGrafter"/>
</dbReference>
<dbReference type="OrthoDB" id="9808602at2"/>
<comment type="similarity">
    <text evidence="1">Belongs to the bacterial sugar transferase family.</text>
</comment>
<dbReference type="EMBL" id="SNZK01000006">
    <property type="protein sequence ID" value="TDR52892.1"/>
    <property type="molecule type" value="Genomic_DNA"/>
</dbReference>
<dbReference type="InterPro" id="IPR003362">
    <property type="entry name" value="Bact_transf"/>
</dbReference>
<feature type="transmembrane region" description="Helical" evidence="2">
    <location>
        <begin position="12"/>
        <end position="36"/>
    </location>
</feature>
<dbReference type="PANTHER" id="PTHR30576:SF8">
    <property type="entry name" value="UNDECAPRENYL-PHOSPHATE GALACTOSE PHOSPHOTRANSFERASE"/>
    <property type="match status" value="1"/>
</dbReference>
<accession>A0A4R6ZKW2</accession>